<evidence type="ECO:0000313" key="3">
    <source>
        <dbReference type="Proteomes" id="UP001292571"/>
    </source>
</evidence>
<dbReference type="GO" id="GO:0016740">
    <property type="term" value="F:transferase activity"/>
    <property type="evidence" value="ECO:0007669"/>
    <property type="project" value="UniProtKB-KW"/>
</dbReference>
<evidence type="ECO:0000313" key="2">
    <source>
        <dbReference type="EMBL" id="MEA1604720.1"/>
    </source>
</evidence>
<comment type="caution">
    <text evidence="2">The sequence shown here is derived from an EMBL/GenBank/DDBJ whole genome shotgun (WGS) entry which is preliminary data.</text>
</comment>
<dbReference type="RefSeq" id="WP_322948145.1">
    <property type="nucleotide sequence ID" value="NZ_JAYEET010000006.1"/>
</dbReference>
<gene>
    <name evidence="2" type="ORF">SOP97_02665</name>
</gene>
<reference evidence="2 3" key="1">
    <citation type="submission" date="2023-12" db="EMBL/GenBank/DDBJ databases">
        <title>Pseudomonas sp. T5W1.</title>
        <authorList>
            <person name="Maltman C."/>
        </authorList>
    </citation>
    <scope>NUCLEOTIDE SEQUENCE [LARGE SCALE GENOMIC DNA]</scope>
    <source>
        <strain evidence="2 3">T5W1</strain>
    </source>
</reference>
<dbReference type="Pfam" id="PF04230">
    <property type="entry name" value="PS_pyruv_trans"/>
    <property type="match status" value="1"/>
</dbReference>
<proteinExistence type="predicted"/>
<evidence type="ECO:0000259" key="1">
    <source>
        <dbReference type="Pfam" id="PF04230"/>
    </source>
</evidence>
<dbReference type="InterPro" id="IPR007345">
    <property type="entry name" value="Polysacch_pyruvyl_Trfase"/>
</dbReference>
<keyword evidence="3" id="KW-1185">Reference proteome</keyword>
<dbReference type="Proteomes" id="UP001292571">
    <property type="component" value="Unassembled WGS sequence"/>
</dbReference>
<dbReference type="EMBL" id="JAYEET010000006">
    <property type="protein sequence ID" value="MEA1604720.1"/>
    <property type="molecule type" value="Genomic_DNA"/>
</dbReference>
<name>A0ABU5P4W6_9PSED</name>
<keyword evidence="2" id="KW-0808">Transferase</keyword>
<protein>
    <submittedName>
        <fullName evidence="2">Polysaccharide pyruvyl transferase family protein</fullName>
    </submittedName>
</protein>
<accession>A0ABU5P4W6</accession>
<sequence length="288" mass="31779">MNSNIEAFLKSFVGERVLFAPNPGNAGDSVIACAEYQMLDRLGIDYSVVPLDIDPSKTKGAVIFYGGGGNLVAPYPNARNFISRHHEHAKRLVILPHTIVGYSELVSALGSNVDIICREQVSYDYVSQFVTCAKVHLMDDVALSLDVSALLTSAGISESAWLNRPLRTAKRFVRVLLHRFKNASQRNTLNSFRGDVEGTGRADALANFDVSQMLAADSMSALDSVIAARSFIGFVSQFDVVRTDRLHVCIVSLLLNKEVHFFDNSYGKNRAVYEFSMAGRYPNISWCD</sequence>
<feature type="domain" description="Polysaccharide pyruvyl transferase" evidence="1">
    <location>
        <begin position="25"/>
        <end position="266"/>
    </location>
</feature>
<organism evidence="2 3">
    <name type="scientific">Pseudomonas spirodelae</name>
    <dbReference type="NCBI Taxonomy" id="3101751"/>
    <lineage>
        <taxon>Bacteria</taxon>
        <taxon>Pseudomonadati</taxon>
        <taxon>Pseudomonadota</taxon>
        <taxon>Gammaproteobacteria</taxon>
        <taxon>Pseudomonadales</taxon>
        <taxon>Pseudomonadaceae</taxon>
        <taxon>Pseudomonas</taxon>
    </lineage>
</organism>